<sequence length="96" mass="11193">MTKEIFLSGMTADQLSEMIRESLRDELRQLHPEPSAETPNYLTRRETARRLRISLVTLNDWVNRGRIRAHKIGGRVLFRDSDVEAALHRIVPIKSR</sequence>
<dbReference type="Proteomes" id="UP000183253">
    <property type="component" value="Unassembled WGS sequence"/>
</dbReference>
<dbReference type="OrthoDB" id="1097811at2"/>
<gene>
    <name evidence="2" type="ORF">SAMN05444145_10436</name>
</gene>
<dbReference type="GO" id="GO:0003677">
    <property type="term" value="F:DNA binding"/>
    <property type="evidence" value="ECO:0007669"/>
    <property type="project" value="InterPro"/>
</dbReference>
<dbReference type="InterPro" id="IPR041657">
    <property type="entry name" value="HTH_17"/>
</dbReference>
<organism evidence="2 3">
    <name type="scientific">Alistipes timonensis JC136</name>
    <dbReference type="NCBI Taxonomy" id="1033731"/>
    <lineage>
        <taxon>Bacteria</taxon>
        <taxon>Pseudomonadati</taxon>
        <taxon>Bacteroidota</taxon>
        <taxon>Bacteroidia</taxon>
        <taxon>Bacteroidales</taxon>
        <taxon>Rikenellaceae</taxon>
        <taxon>Alistipes</taxon>
    </lineage>
</organism>
<dbReference type="SUPFAM" id="SSF46955">
    <property type="entry name" value="Putative DNA-binding domain"/>
    <property type="match status" value="1"/>
</dbReference>
<protein>
    <submittedName>
        <fullName evidence="2">DNA binding domain-containing protein, excisionase family</fullName>
    </submittedName>
</protein>
<dbReference type="RefSeq" id="WP_010262055.1">
    <property type="nucleotide sequence ID" value="NZ_CAEG01000011.1"/>
</dbReference>
<dbReference type="STRING" id="1033731.SAMN05444145_10436"/>
<proteinExistence type="predicted"/>
<dbReference type="InterPro" id="IPR010093">
    <property type="entry name" value="SinI_DNA-bd"/>
</dbReference>
<accession>A0A1H4BTA9</accession>
<name>A0A1H4BTA9_9BACT</name>
<dbReference type="NCBIfam" id="TIGR01764">
    <property type="entry name" value="excise"/>
    <property type="match status" value="1"/>
</dbReference>
<evidence type="ECO:0000313" key="2">
    <source>
        <dbReference type="EMBL" id="SEA51320.1"/>
    </source>
</evidence>
<dbReference type="GeneID" id="78341796"/>
<reference evidence="2 3" key="1">
    <citation type="submission" date="2016-10" db="EMBL/GenBank/DDBJ databases">
        <authorList>
            <person name="de Groot N.N."/>
        </authorList>
    </citation>
    <scope>NUCLEOTIDE SEQUENCE [LARGE SCALE GENOMIC DNA]</scope>
    <source>
        <strain evidence="2 3">DSM 25383</strain>
    </source>
</reference>
<dbReference type="EMBL" id="FNRI01000004">
    <property type="protein sequence ID" value="SEA51320.1"/>
    <property type="molecule type" value="Genomic_DNA"/>
</dbReference>
<dbReference type="AlphaFoldDB" id="A0A1H4BTA9"/>
<dbReference type="InterPro" id="IPR009061">
    <property type="entry name" value="DNA-bd_dom_put_sf"/>
</dbReference>
<evidence type="ECO:0000259" key="1">
    <source>
        <dbReference type="Pfam" id="PF12728"/>
    </source>
</evidence>
<dbReference type="Pfam" id="PF12728">
    <property type="entry name" value="HTH_17"/>
    <property type="match status" value="1"/>
</dbReference>
<keyword evidence="3" id="KW-1185">Reference proteome</keyword>
<evidence type="ECO:0000313" key="3">
    <source>
        <dbReference type="Proteomes" id="UP000183253"/>
    </source>
</evidence>
<feature type="domain" description="Helix-turn-helix" evidence="1">
    <location>
        <begin position="41"/>
        <end position="87"/>
    </location>
</feature>